<evidence type="ECO:0000256" key="2">
    <source>
        <dbReference type="SAM" id="SignalP"/>
    </source>
</evidence>
<feature type="domain" description="YNCE-like beta-propeller" evidence="3">
    <location>
        <begin position="238"/>
        <end position="305"/>
    </location>
</feature>
<dbReference type="SUPFAM" id="SSF51004">
    <property type="entry name" value="C-terminal (heme d1) domain of cytochrome cd1-nitrite reductase"/>
    <property type="match status" value="1"/>
</dbReference>
<dbReference type="PANTHER" id="PTHR47197:SF3">
    <property type="entry name" value="DIHYDRO-HEME D1 DEHYDROGENASE"/>
    <property type="match status" value="1"/>
</dbReference>
<sequence>MSISRLRIAGVVALALAAGVAGRALAAEPTIVVVSQKGATLGFLPLSEGEPERVAIGESPAGVAVGPDGRTLYVTHPDRGRVTVLDAVTRRVAASFPIKGSPFGAAATDESLYVTDWTGNVLHRLEVATGASVGQASVGRSPAAVILDKAGRRAFVAAREADAISIVDLRTMTETGQIKVGRAPFALALSPDERRLYVANVQSNDLSVVDLESGQELKRVPVGKMPYGVAVTPDGAKIVVTNQHDGTVSIVDGGSLTETAKVKVGDYPEGVALTPDGRQAVVANWFDDTLSLIDLASGEVTDTRETAEGPRNLLVVAP</sequence>
<dbReference type="InterPro" id="IPR011964">
    <property type="entry name" value="YVTN_b-propeller_repeat"/>
</dbReference>
<dbReference type="PANTHER" id="PTHR47197">
    <property type="entry name" value="PROTEIN NIRF"/>
    <property type="match status" value="1"/>
</dbReference>
<comment type="caution">
    <text evidence="4">The sequence shown here is derived from an EMBL/GenBank/DDBJ whole genome shotgun (WGS) entry which is preliminary data.</text>
</comment>
<dbReference type="Gene3D" id="2.130.10.10">
    <property type="entry name" value="YVTN repeat-like/Quinoprotein amine dehydrogenase"/>
    <property type="match status" value="3"/>
</dbReference>
<reference evidence="4" key="1">
    <citation type="journal article" date="2014" name="Int. J. Syst. Evol. Microbiol.">
        <title>Complete genome sequence of Corynebacterium casei LMG S-19264T (=DSM 44701T), isolated from a smear-ripened cheese.</title>
        <authorList>
            <consortium name="US DOE Joint Genome Institute (JGI-PGF)"/>
            <person name="Walter F."/>
            <person name="Albersmeier A."/>
            <person name="Kalinowski J."/>
            <person name="Ruckert C."/>
        </authorList>
    </citation>
    <scope>NUCLEOTIDE SEQUENCE</scope>
    <source>
        <strain evidence="4">VKM B-2748</strain>
    </source>
</reference>
<reference evidence="4" key="2">
    <citation type="submission" date="2023-01" db="EMBL/GenBank/DDBJ databases">
        <authorList>
            <person name="Sun Q."/>
            <person name="Evtushenko L."/>
        </authorList>
    </citation>
    <scope>NUCLEOTIDE SEQUENCE</scope>
    <source>
        <strain evidence="4">VKM B-2748</strain>
    </source>
</reference>
<protein>
    <recommendedName>
        <fullName evidence="3">YNCE-like beta-propeller domain-containing protein</fullName>
    </recommendedName>
</protein>
<dbReference type="InterPro" id="IPR015943">
    <property type="entry name" value="WD40/YVTN_repeat-like_dom_sf"/>
</dbReference>
<dbReference type="Proteomes" id="UP001143309">
    <property type="component" value="Unassembled WGS sequence"/>
</dbReference>
<evidence type="ECO:0000313" key="4">
    <source>
        <dbReference type="EMBL" id="GLK80184.1"/>
    </source>
</evidence>
<organism evidence="4 5">
    <name type="scientific">Methylopila turkensis</name>
    <dbReference type="NCBI Taxonomy" id="1437816"/>
    <lineage>
        <taxon>Bacteria</taxon>
        <taxon>Pseudomonadati</taxon>
        <taxon>Pseudomonadota</taxon>
        <taxon>Alphaproteobacteria</taxon>
        <taxon>Hyphomicrobiales</taxon>
        <taxon>Methylopilaceae</taxon>
        <taxon>Methylopila</taxon>
    </lineage>
</organism>
<dbReference type="EMBL" id="BSFL01000002">
    <property type="protein sequence ID" value="GLK80184.1"/>
    <property type="molecule type" value="Genomic_DNA"/>
</dbReference>
<proteinExistence type="predicted"/>
<evidence type="ECO:0000256" key="1">
    <source>
        <dbReference type="ARBA" id="ARBA00022729"/>
    </source>
</evidence>
<dbReference type="InterPro" id="IPR051200">
    <property type="entry name" value="Host-pathogen_enzymatic-act"/>
</dbReference>
<accession>A0A9W6N6F5</accession>
<dbReference type="RefSeq" id="WP_271200655.1">
    <property type="nucleotide sequence ID" value="NZ_BSFL01000002.1"/>
</dbReference>
<feature type="chain" id="PRO_5040861771" description="YNCE-like beta-propeller domain-containing protein" evidence="2">
    <location>
        <begin position="27"/>
        <end position="318"/>
    </location>
</feature>
<keyword evidence="1 2" id="KW-0732">Signal</keyword>
<keyword evidence="5" id="KW-1185">Reference proteome</keyword>
<gene>
    <name evidence="4" type="ORF">GCM10008174_19250</name>
</gene>
<feature type="domain" description="YNCE-like beta-propeller" evidence="3">
    <location>
        <begin position="153"/>
        <end position="237"/>
    </location>
</feature>
<evidence type="ECO:0000259" key="3">
    <source>
        <dbReference type="Pfam" id="PF21783"/>
    </source>
</evidence>
<name>A0A9W6N6F5_9HYPH</name>
<dbReference type="NCBIfam" id="TIGR02276">
    <property type="entry name" value="beta_rpt_yvtn"/>
    <property type="match status" value="3"/>
</dbReference>
<feature type="signal peptide" evidence="2">
    <location>
        <begin position="1"/>
        <end position="26"/>
    </location>
</feature>
<dbReference type="InterPro" id="IPR048433">
    <property type="entry name" value="YNCE-like_beta-prop"/>
</dbReference>
<evidence type="ECO:0000313" key="5">
    <source>
        <dbReference type="Proteomes" id="UP001143309"/>
    </source>
</evidence>
<dbReference type="Pfam" id="PF21783">
    <property type="entry name" value="YNCE"/>
    <property type="match status" value="2"/>
</dbReference>
<dbReference type="AlphaFoldDB" id="A0A9W6N6F5"/>
<dbReference type="InterPro" id="IPR011048">
    <property type="entry name" value="Haem_d1_sf"/>
</dbReference>